<protein>
    <recommendedName>
        <fullName evidence="6">Phosphoenolpyruvate synthase</fullName>
        <ecNumber evidence="5">2.7.9.2</ecNumber>
    </recommendedName>
    <alternativeName>
        <fullName evidence="13">Pyruvate, water dikinase</fullName>
    </alternativeName>
</protein>
<comment type="pathway">
    <text evidence="3">Carbohydrate biosynthesis; gluconeogenesis.</text>
</comment>
<dbReference type="InterPro" id="IPR013815">
    <property type="entry name" value="ATP_grasp_subdomain_1"/>
</dbReference>
<comment type="function">
    <text evidence="2">Catalyzes the phosphorylation of pyruvate to phosphoenolpyruvate.</text>
</comment>
<evidence type="ECO:0000256" key="13">
    <source>
        <dbReference type="ARBA" id="ARBA00033470"/>
    </source>
</evidence>
<evidence type="ECO:0000259" key="15">
    <source>
        <dbReference type="Pfam" id="PF01326"/>
    </source>
</evidence>
<keyword evidence="8" id="KW-0479">Metal-binding</keyword>
<dbReference type="AlphaFoldDB" id="A0A317JRM1"/>
<evidence type="ECO:0000256" key="7">
    <source>
        <dbReference type="ARBA" id="ARBA00022679"/>
    </source>
</evidence>
<keyword evidence="11" id="KW-0067">ATP-binding</keyword>
<feature type="domain" description="Pyruvate phosphate dikinase AMP/ATP-binding" evidence="15">
    <location>
        <begin position="24"/>
        <end position="317"/>
    </location>
</feature>
<dbReference type="InterPro" id="IPR040442">
    <property type="entry name" value="Pyrv_kinase-like_dom_sf"/>
</dbReference>
<evidence type="ECO:0000256" key="6">
    <source>
        <dbReference type="ARBA" id="ARBA00021623"/>
    </source>
</evidence>
<comment type="caution">
    <text evidence="17">The sequence shown here is derived from an EMBL/GenBank/DDBJ whole genome shotgun (WGS) entry which is preliminary data.</text>
</comment>
<dbReference type="EMBL" id="PSRQ01000008">
    <property type="protein sequence ID" value="PWU24185.1"/>
    <property type="molecule type" value="Genomic_DNA"/>
</dbReference>
<dbReference type="Gene3D" id="3.20.20.60">
    <property type="entry name" value="Phosphoenolpyruvate-binding domains"/>
    <property type="match status" value="1"/>
</dbReference>
<name>A0A317JRM1_9BACT</name>
<dbReference type="EC" id="2.7.9.2" evidence="5"/>
<organism evidence="17 18">
    <name type="scientific">Candidatus Cerribacteria bacterium 'Amazon FNV 2010 28 9'</name>
    <dbReference type="NCBI Taxonomy" id="2081795"/>
    <lineage>
        <taxon>Bacteria</taxon>
        <taxon>Candidatus Cerribacteria</taxon>
    </lineage>
</organism>
<dbReference type="InterPro" id="IPR036637">
    <property type="entry name" value="Phosphohistidine_dom_sf"/>
</dbReference>
<dbReference type="Gene3D" id="3.30.1490.20">
    <property type="entry name" value="ATP-grasp fold, A domain"/>
    <property type="match status" value="1"/>
</dbReference>
<dbReference type="InterPro" id="IPR002192">
    <property type="entry name" value="PPDK_AMP/ATP-bd"/>
</dbReference>
<dbReference type="GO" id="GO:0005524">
    <property type="term" value="F:ATP binding"/>
    <property type="evidence" value="ECO:0007669"/>
    <property type="project" value="UniProtKB-KW"/>
</dbReference>
<dbReference type="PANTHER" id="PTHR43030:SF1">
    <property type="entry name" value="PHOSPHOENOLPYRUVATE SYNTHASE"/>
    <property type="match status" value="1"/>
</dbReference>
<dbReference type="InterPro" id="IPR006319">
    <property type="entry name" value="PEP_synth"/>
</dbReference>
<evidence type="ECO:0000313" key="17">
    <source>
        <dbReference type="EMBL" id="PWU24185.1"/>
    </source>
</evidence>
<evidence type="ECO:0000256" key="1">
    <source>
        <dbReference type="ARBA" id="ARBA00001946"/>
    </source>
</evidence>
<evidence type="ECO:0000256" key="2">
    <source>
        <dbReference type="ARBA" id="ARBA00002988"/>
    </source>
</evidence>
<evidence type="ECO:0000256" key="14">
    <source>
        <dbReference type="ARBA" id="ARBA00047700"/>
    </source>
</evidence>
<evidence type="ECO:0000256" key="3">
    <source>
        <dbReference type="ARBA" id="ARBA00004742"/>
    </source>
</evidence>
<dbReference type="UniPathway" id="UPA00138"/>
<keyword evidence="12" id="KW-0460">Magnesium</keyword>
<dbReference type="GO" id="GO:0046872">
    <property type="term" value="F:metal ion binding"/>
    <property type="evidence" value="ECO:0007669"/>
    <property type="project" value="UniProtKB-KW"/>
</dbReference>
<sequence length="736" mass="81783">MKCMSLPFSHHADQHLGSTTKQILSLLEAKLPVPTGFIVSPQTFDAFIKHNFLETKIHHLIERCNFTDLSDVKRVSTSIQQLILSSEIPQEVANELLSFVAHLNGSVMLTASPLFPSQSQEELKHTQRLFGISGEANILIALRHMWASLFSSELLYFFHLRCNDSFPSMSVCIQHFPKLQISGTLVTTDAGAGKHICRVEAVFGAGALIGHLQGSDTYVVNKQTDTEEKAALHPQLIEYHIKDGEPIIDHIAENIQERRKLSAGQIKKISLLAKNLQHHLFFPQEAVWIADQNDVYLISTAAISHAPIQQVEAQEKTSQKPLLHGTAISPGIITGKIRHVHTRQESLLVRPGEIAIAASFSSIDKDAYKHLRGLIIEHDIPEHDGIAQATRHGVTTLIAATDASTILKEGAFVTIHSPSGNVYAGGAPAQSRMSPVSSQPIIRSVTKVGVQLSLTQISSNTPVINGHMYCTGNEIIKKFGVHPLKLLHEHKERLLHKTLLQPLEKILKQTTDTSLLYRFADLTTHEYRTLLGGSDFETMREENPALGYHGSVRLLDIPDLMHAELEVIEELRRRPYGKRLSLVFPSLRTAYEVERWHTVLAAHHIERSASLRFVADISLPSCMGQLEEIVGYGVDALFLNLDTFATFFFGADHFETLRYEEPDIVAPLCKALMHVLTQCHDLGIQLILTGKLALNEDCLQLAVSHGVNEIIVPVSALAQIRERLVSLEAERIQAHV</sequence>
<dbReference type="Gene3D" id="3.30.470.20">
    <property type="entry name" value="ATP-grasp fold, B domain"/>
    <property type="match status" value="1"/>
</dbReference>
<evidence type="ECO:0000256" key="12">
    <source>
        <dbReference type="ARBA" id="ARBA00022842"/>
    </source>
</evidence>
<dbReference type="PANTHER" id="PTHR43030">
    <property type="entry name" value="PHOSPHOENOLPYRUVATE SYNTHASE"/>
    <property type="match status" value="1"/>
</dbReference>
<evidence type="ECO:0000259" key="16">
    <source>
        <dbReference type="Pfam" id="PF02896"/>
    </source>
</evidence>
<dbReference type="Proteomes" id="UP000246104">
    <property type="component" value="Unassembled WGS sequence"/>
</dbReference>
<gene>
    <name evidence="17" type="ORF">C5B42_00385</name>
</gene>
<evidence type="ECO:0000313" key="18">
    <source>
        <dbReference type="Proteomes" id="UP000246104"/>
    </source>
</evidence>
<dbReference type="GO" id="GO:0008986">
    <property type="term" value="F:pyruvate, water dikinase activity"/>
    <property type="evidence" value="ECO:0007669"/>
    <property type="project" value="UniProtKB-EC"/>
</dbReference>
<dbReference type="SUPFAM" id="SSF52009">
    <property type="entry name" value="Phosphohistidine domain"/>
    <property type="match status" value="1"/>
</dbReference>
<reference evidence="17 18" key="1">
    <citation type="submission" date="2018-02" db="EMBL/GenBank/DDBJ databases">
        <title>Genomic Reconstructions from Amazon Rainforest and Pasture Soil Reveal Novel Insights into the Physiology of Candidate Phyla in Tropical Sites.</title>
        <authorList>
            <person name="Kroeger M.E."/>
            <person name="Delmont T."/>
            <person name="Eren A.M."/>
            <person name="Guo J."/>
            <person name="Meyer K.M."/>
            <person name="Khan K."/>
            <person name="Rodrigues J.L.M."/>
            <person name="Bohannan B.J.M."/>
            <person name="Tringe S."/>
            <person name="Borges C.D."/>
            <person name="Tiedje J."/>
            <person name="Tsai S.M."/>
            <person name="Nusslein K."/>
        </authorList>
    </citation>
    <scope>NUCLEOTIDE SEQUENCE [LARGE SCALE GENOMIC DNA]</scope>
    <source>
        <strain evidence="17">Amazon FNV 2010 28 9</strain>
    </source>
</reference>
<dbReference type="Pfam" id="PF02896">
    <property type="entry name" value="PEP-utilizers_C"/>
    <property type="match status" value="1"/>
</dbReference>
<evidence type="ECO:0000256" key="5">
    <source>
        <dbReference type="ARBA" id="ARBA00011996"/>
    </source>
</evidence>
<dbReference type="SUPFAM" id="SSF56059">
    <property type="entry name" value="Glutathione synthetase ATP-binding domain-like"/>
    <property type="match status" value="1"/>
</dbReference>
<dbReference type="Pfam" id="PF01326">
    <property type="entry name" value="PPDK_N"/>
    <property type="match status" value="1"/>
</dbReference>
<dbReference type="InterPro" id="IPR015813">
    <property type="entry name" value="Pyrv/PenolPyrv_kinase-like_dom"/>
</dbReference>
<feature type="domain" description="PEP-utilising enzyme C-terminal" evidence="16">
    <location>
        <begin position="496"/>
        <end position="726"/>
    </location>
</feature>
<keyword evidence="10" id="KW-0418">Kinase</keyword>
<dbReference type="GO" id="GO:0006094">
    <property type="term" value="P:gluconeogenesis"/>
    <property type="evidence" value="ECO:0007669"/>
    <property type="project" value="UniProtKB-UniPathway"/>
</dbReference>
<comment type="similarity">
    <text evidence="4">Belongs to the PEP-utilizing enzyme family.</text>
</comment>
<accession>A0A317JRM1</accession>
<dbReference type="InterPro" id="IPR000121">
    <property type="entry name" value="PEP_util_C"/>
</dbReference>
<keyword evidence="7" id="KW-0808">Transferase</keyword>
<comment type="catalytic activity">
    <reaction evidence="14">
        <text>pyruvate + ATP + H2O = phosphoenolpyruvate + AMP + phosphate + 2 H(+)</text>
        <dbReference type="Rhea" id="RHEA:11364"/>
        <dbReference type="ChEBI" id="CHEBI:15361"/>
        <dbReference type="ChEBI" id="CHEBI:15377"/>
        <dbReference type="ChEBI" id="CHEBI:15378"/>
        <dbReference type="ChEBI" id="CHEBI:30616"/>
        <dbReference type="ChEBI" id="CHEBI:43474"/>
        <dbReference type="ChEBI" id="CHEBI:58702"/>
        <dbReference type="ChEBI" id="CHEBI:456215"/>
        <dbReference type="EC" id="2.7.9.2"/>
    </reaction>
</comment>
<dbReference type="Gene3D" id="3.50.30.10">
    <property type="entry name" value="Phosphohistidine domain"/>
    <property type="match status" value="1"/>
</dbReference>
<dbReference type="SUPFAM" id="SSF51621">
    <property type="entry name" value="Phosphoenolpyruvate/pyruvate domain"/>
    <property type="match status" value="1"/>
</dbReference>
<keyword evidence="9" id="KW-0547">Nucleotide-binding</keyword>
<evidence type="ECO:0000256" key="8">
    <source>
        <dbReference type="ARBA" id="ARBA00022723"/>
    </source>
</evidence>
<evidence type="ECO:0000256" key="10">
    <source>
        <dbReference type="ARBA" id="ARBA00022777"/>
    </source>
</evidence>
<evidence type="ECO:0000256" key="9">
    <source>
        <dbReference type="ARBA" id="ARBA00022741"/>
    </source>
</evidence>
<proteinExistence type="inferred from homology"/>
<evidence type="ECO:0000256" key="11">
    <source>
        <dbReference type="ARBA" id="ARBA00022840"/>
    </source>
</evidence>
<comment type="cofactor">
    <cofactor evidence="1">
        <name>Mg(2+)</name>
        <dbReference type="ChEBI" id="CHEBI:18420"/>
    </cofactor>
</comment>
<evidence type="ECO:0000256" key="4">
    <source>
        <dbReference type="ARBA" id="ARBA00007837"/>
    </source>
</evidence>